<dbReference type="PANTHER" id="PTHR45647">
    <property type="entry name" value="OS02G0152300 PROTEIN"/>
    <property type="match status" value="1"/>
</dbReference>
<organism evidence="4 5">
    <name type="scientific">Protea cynaroides</name>
    <dbReference type="NCBI Taxonomy" id="273540"/>
    <lineage>
        <taxon>Eukaryota</taxon>
        <taxon>Viridiplantae</taxon>
        <taxon>Streptophyta</taxon>
        <taxon>Embryophyta</taxon>
        <taxon>Tracheophyta</taxon>
        <taxon>Spermatophyta</taxon>
        <taxon>Magnoliopsida</taxon>
        <taxon>Proteales</taxon>
        <taxon>Proteaceae</taxon>
        <taxon>Protea</taxon>
    </lineage>
</organism>
<dbReference type="EMBL" id="JAMYWD010000012">
    <property type="protein sequence ID" value="KAJ4951049.1"/>
    <property type="molecule type" value="Genomic_DNA"/>
</dbReference>
<evidence type="ECO:0000256" key="3">
    <source>
        <dbReference type="ARBA" id="ARBA00022786"/>
    </source>
</evidence>
<protein>
    <recommendedName>
        <fullName evidence="2">RING-type E3 ubiquitin transferase</fullName>
        <ecNumber evidence="2">2.3.2.27</ecNumber>
    </recommendedName>
</protein>
<keyword evidence="3" id="KW-0833">Ubl conjugation pathway</keyword>
<gene>
    <name evidence="4" type="ORF">NE237_027881</name>
</gene>
<comment type="catalytic activity">
    <reaction evidence="1">
        <text>S-ubiquitinyl-[E2 ubiquitin-conjugating enzyme]-L-cysteine + [acceptor protein]-L-lysine = [E2 ubiquitin-conjugating enzyme]-L-cysteine + N(6)-ubiquitinyl-[acceptor protein]-L-lysine.</text>
        <dbReference type="EC" id="2.3.2.27"/>
    </reaction>
</comment>
<dbReference type="EC" id="2.3.2.27" evidence="2"/>
<name>A0A9Q0JSC5_9MAGN</name>
<dbReference type="PANTHER" id="PTHR45647:SF65">
    <property type="entry name" value="U-BOX DOMAIN-CONTAINING PROTEIN KINASE FAMILY PROTEIN"/>
    <property type="match status" value="1"/>
</dbReference>
<evidence type="ECO:0000313" key="5">
    <source>
        <dbReference type="Proteomes" id="UP001141806"/>
    </source>
</evidence>
<keyword evidence="5" id="KW-1185">Reference proteome</keyword>
<sequence>MSMDRKPKLLLEKSLSREMSRLKEMSRLIDSLDIRLGIRRCSGLLMRYYTLEHSHLRLFIRGELYPGQAMYRQDAKLKYEEIFLPSKRICKTREISYSVLDFTKFSRCNTRVLKAPDVPSTVLKSSPDTCDIYAQSTLSRIDVHLNVRMHTSMKALAHIEKICDALERNNMSKIGDVGLAKLVSEIVPNGIKEYRDSILAGTLCYMDPECQRTDMATASVKLQGCNSFCFCPLMEIVEDPYITAASFSIVMDGASSIHVSGSFLSPRYPTELLHLSYTLPIPC</sequence>
<evidence type="ECO:0000256" key="1">
    <source>
        <dbReference type="ARBA" id="ARBA00000900"/>
    </source>
</evidence>
<dbReference type="InterPro" id="IPR051348">
    <property type="entry name" value="U-box_ubiquitin_ligases"/>
</dbReference>
<accession>A0A9Q0JSC5</accession>
<dbReference type="GO" id="GO:0061630">
    <property type="term" value="F:ubiquitin protein ligase activity"/>
    <property type="evidence" value="ECO:0007669"/>
    <property type="project" value="UniProtKB-EC"/>
</dbReference>
<evidence type="ECO:0000313" key="4">
    <source>
        <dbReference type="EMBL" id="KAJ4951049.1"/>
    </source>
</evidence>
<dbReference type="AlphaFoldDB" id="A0A9Q0JSC5"/>
<dbReference type="Proteomes" id="UP001141806">
    <property type="component" value="Unassembled WGS sequence"/>
</dbReference>
<comment type="caution">
    <text evidence="4">The sequence shown here is derived from an EMBL/GenBank/DDBJ whole genome shotgun (WGS) entry which is preliminary data.</text>
</comment>
<reference evidence="4" key="1">
    <citation type="journal article" date="2023" name="Plant J.">
        <title>The genome of the king protea, Protea cynaroides.</title>
        <authorList>
            <person name="Chang J."/>
            <person name="Duong T.A."/>
            <person name="Schoeman C."/>
            <person name="Ma X."/>
            <person name="Roodt D."/>
            <person name="Barker N."/>
            <person name="Li Z."/>
            <person name="Van de Peer Y."/>
            <person name="Mizrachi E."/>
        </authorList>
    </citation>
    <scope>NUCLEOTIDE SEQUENCE</scope>
    <source>
        <tissue evidence="4">Young leaves</tissue>
    </source>
</reference>
<proteinExistence type="predicted"/>
<evidence type="ECO:0000256" key="2">
    <source>
        <dbReference type="ARBA" id="ARBA00012483"/>
    </source>
</evidence>